<protein>
    <submittedName>
        <fullName evidence="2">Uncharacterized protein</fullName>
    </submittedName>
</protein>
<feature type="compositionally biased region" description="Low complexity" evidence="1">
    <location>
        <begin position="48"/>
        <end position="58"/>
    </location>
</feature>
<keyword evidence="3" id="KW-1185">Reference proteome</keyword>
<feature type="compositionally biased region" description="Pro residues" evidence="1">
    <location>
        <begin position="37"/>
        <end position="47"/>
    </location>
</feature>
<organism evidence="2 3">
    <name type="scientific">Rhododendron griersonianum</name>
    <dbReference type="NCBI Taxonomy" id="479676"/>
    <lineage>
        <taxon>Eukaryota</taxon>
        <taxon>Viridiplantae</taxon>
        <taxon>Streptophyta</taxon>
        <taxon>Embryophyta</taxon>
        <taxon>Tracheophyta</taxon>
        <taxon>Spermatophyta</taxon>
        <taxon>Magnoliopsida</taxon>
        <taxon>eudicotyledons</taxon>
        <taxon>Gunneridae</taxon>
        <taxon>Pentapetalae</taxon>
        <taxon>asterids</taxon>
        <taxon>Ericales</taxon>
        <taxon>Ericaceae</taxon>
        <taxon>Ericoideae</taxon>
        <taxon>Rhodoreae</taxon>
        <taxon>Rhododendron</taxon>
    </lineage>
</organism>
<evidence type="ECO:0000313" key="2">
    <source>
        <dbReference type="EMBL" id="KAG5545071.1"/>
    </source>
</evidence>
<dbReference type="AlphaFoldDB" id="A0AAV6JY24"/>
<name>A0AAV6JY24_9ERIC</name>
<dbReference type="EMBL" id="JACTNZ010000006">
    <property type="protein sequence ID" value="KAG5545071.1"/>
    <property type="molecule type" value="Genomic_DNA"/>
</dbReference>
<evidence type="ECO:0000313" key="3">
    <source>
        <dbReference type="Proteomes" id="UP000823749"/>
    </source>
</evidence>
<reference evidence="2 3" key="1">
    <citation type="submission" date="2020-08" db="EMBL/GenBank/DDBJ databases">
        <title>Plant Genome Project.</title>
        <authorList>
            <person name="Zhang R.-G."/>
        </authorList>
    </citation>
    <scope>NUCLEOTIDE SEQUENCE [LARGE SCALE GENOMIC DNA]</scope>
    <source>
        <strain evidence="2">WSP0</strain>
        <tissue evidence="2">Leaf</tissue>
    </source>
</reference>
<proteinExistence type="predicted"/>
<evidence type="ECO:0000256" key="1">
    <source>
        <dbReference type="SAM" id="MobiDB-lite"/>
    </source>
</evidence>
<accession>A0AAV6JY24</accession>
<sequence>MVCSRKPTSSTASPGPTLPPLFSLRLAALMSTATPPSTTPSTPPSTPPSTSLSLPPTLLSLSLSPSSVNVNCTIKSLRAPQVSENLTVLYLDKS</sequence>
<gene>
    <name evidence="2" type="ORF">RHGRI_017516</name>
</gene>
<dbReference type="Proteomes" id="UP000823749">
    <property type="component" value="Chromosome 6"/>
</dbReference>
<feature type="region of interest" description="Disordered" evidence="1">
    <location>
        <begin position="32"/>
        <end position="58"/>
    </location>
</feature>
<comment type="caution">
    <text evidence="2">The sequence shown here is derived from an EMBL/GenBank/DDBJ whole genome shotgun (WGS) entry which is preliminary data.</text>
</comment>